<keyword evidence="1" id="KW-1133">Transmembrane helix</keyword>
<feature type="transmembrane region" description="Helical" evidence="1">
    <location>
        <begin position="55"/>
        <end position="74"/>
    </location>
</feature>
<proteinExistence type="predicted"/>
<evidence type="ECO:0000313" key="2">
    <source>
        <dbReference type="EMBL" id="KAK7305295.1"/>
    </source>
</evidence>
<dbReference type="EMBL" id="JAYMYQ010000011">
    <property type="protein sequence ID" value="KAK7305295.1"/>
    <property type="molecule type" value="Genomic_DNA"/>
</dbReference>
<name>A0AAN9JTM1_CANGL</name>
<reference evidence="2 3" key="1">
    <citation type="submission" date="2024-01" db="EMBL/GenBank/DDBJ databases">
        <title>The genomes of 5 underutilized Papilionoideae crops provide insights into root nodulation and disease resistanc.</title>
        <authorList>
            <person name="Jiang F."/>
        </authorList>
    </citation>
    <scope>NUCLEOTIDE SEQUENCE [LARGE SCALE GENOMIC DNA]</scope>
    <source>
        <strain evidence="2">LVBAO_FW01</strain>
        <tissue evidence="2">Leaves</tissue>
    </source>
</reference>
<organism evidence="2 3">
    <name type="scientific">Canavalia gladiata</name>
    <name type="common">Sword bean</name>
    <name type="synonym">Dolichos gladiatus</name>
    <dbReference type="NCBI Taxonomy" id="3824"/>
    <lineage>
        <taxon>Eukaryota</taxon>
        <taxon>Viridiplantae</taxon>
        <taxon>Streptophyta</taxon>
        <taxon>Embryophyta</taxon>
        <taxon>Tracheophyta</taxon>
        <taxon>Spermatophyta</taxon>
        <taxon>Magnoliopsida</taxon>
        <taxon>eudicotyledons</taxon>
        <taxon>Gunneridae</taxon>
        <taxon>Pentapetalae</taxon>
        <taxon>rosids</taxon>
        <taxon>fabids</taxon>
        <taxon>Fabales</taxon>
        <taxon>Fabaceae</taxon>
        <taxon>Papilionoideae</taxon>
        <taxon>50 kb inversion clade</taxon>
        <taxon>NPAAA clade</taxon>
        <taxon>indigoferoid/millettioid clade</taxon>
        <taxon>Phaseoleae</taxon>
        <taxon>Canavalia</taxon>
    </lineage>
</organism>
<accession>A0AAN9JTM1</accession>
<dbReference type="AlphaFoldDB" id="A0AAN9JTM1"/>
<evidence type="ECO:0000256" key="1">
    <source>
        <dbReference type="SAM" id="Phobius"/>
    </source>
</evidence>
<sequence length="129" mass="14939">MYALFLSRSVSLTLFLTTTTTTTYQCPFSLFPLFISKYPRNSQNVQQHLLLRSNIILLISLGIQEVYVLGFVLIQDDLMVGSFELQSVNCLLKWVMLYCSESMEKSISYCIYPFPFPCHYKWISDSFAS</sequence>
<keyword evidence="1" id="KW-0472">Membrane</keyword>
<comment type="caution">
    <text evidence="2">The sequence shown here is derived from an EMBL/GenBank/DDBJ whole genome shotgun (WGS) entry which is preliminary data.</text>
</comment>
<gene>
    <name evidence="2" type="ORF">VNO77_43198</name>
</gene>
<protein>
    <submittedName>
        <fullName evidence="2">Uncharacterized protein</fullName>
    </submittedName>
</protein>
<keyword evidence="3" id="KW-1185">Reference proteome</keyword>
<evidence type="ECO:0000313" key="3">
    <source>
        <dbReference type="Proteomes" id="UP001367508"/>
    </source>
</evidence>
<feature type="transmembrane region" description="Helical" evidence="1">
    <location>
        <begin position="12"/>
        <end position="35"/>
    </location>
</feature>
<dbReference type="Proteomes" id="UP001367508">
    <property type="component" value="Unassembled WGS sequence"/>
</dbReference>
<keyword evidence="1" id="KW-0812">Transmembrane</keyword>